<dbReference type="EMBL" id="KK198760">
    <property type="protein sequence ID" value="KCW58510.1"/>
    <property type="molecule type" value="Genomic_DNA"/>
</dbReference>
<dbReference type="PANTHER" id="PTHR43900:SF47">
    <property type="entry name" value="GLUTATHIONE S-TRANSFERASE F6-RELATED"/>
    <property type="match status" value="1"/>
</dbReference>
<evidence type="ECO:0000313" key="10">
    <source>
        <dbReference type="EMBL" id="KCW58510.1"/>
    </source>
</evidence>
<reference evidence="10" key="1">
    <citation type="submission" date="2013-07" db="EMBL/GenBank/DDBJ databases">
        <title>The genome of Eucalyptus grandis.</title>
        <authorList>
            <person name="Schmutz J."/>
            <person name="Hayes R."/>
            <person name="Myburg A."/>
            <person name="Tuskan G."/>
            <person name="Grattapaglia D."/>
            <person name="Rokhsar D.S."/>
        </authorList>
    </citation>
    <scope>NUCLEOTIDE SEQUENCE</scope>
    <source>
        <tissue evidence="10">Leaf extractions</tissue>
    </source>
</reference>
<accession>A0A059AYL4</accession>
<dbReference type="Pfam" id="PF02798">
    <property type="entry name" value="GST_N"/>
    <property type="match status" value="1"/>
</dbReference>
<feature type="domain" description="GST C-terminal" evidence="9">
    <location>
        <begin position="114"/>
        <end position="239"/>
    </location>
</feature>
<dbReference type="SUPFAM" id="SSF47616">
    <property type="entry name" value="GST C-terminal domain-like"/>
    <property type="match status" value="1"/>
</dbReference>
<comment type="catalytic activity">
    <reaction evidence="7">
        <text>RX + glutathione = an S-substituted glutathione + a halide anion + H(+)</text>
        <dbReference type="Rhea" id="RHEA:16437"/>
        <dbReference type="ChEBI" id="CHEBI:15378"/>
        <dbReference type="ChEBI" id="CHEBI:16042"/>
        <dbReference type="ChEBI" id="CHEBI:17792"/>
        <dbReference type="ChEBI" id="CHEBI:57925"/>
        <dbReference type="ChEBI" id="CHEBI:90779"/>
        <dbReference type="EC" id="2.5.1.18"/>
    </reaction>
</comment>
<evidence type="ECO:0000256" key="5">
    <source>
        <dbReference type="ARBA" id="ARBA00022575"/>
    </source>
</evidence>
<dbReference type="InterPro" id="IPR036282">
    <property type="entry name" value="Glutathione-S-Trfase_C_sf"/>
</dbReference>
<dbReference type="STRING" id="71139.A0A059AYL4"/>
<dbReference type="GO" id="GO:0005737">
    <property type="term" value="C:cytoplasm"/>
    <property type="evidence" value="ECO:0000318"/>
    <property type="project" value="GO_Central"/>
</dbReference>
<dbReference type="PROSITE" id="PS50405">
    <property type="entry name" value="GST_CTER"/>
    <property type="match status" value="1"/>
</dbReference>
<evidence type="ECO:0000256" key="1">
    <source>
        <dbReference type="ARBA" id="ARBA00004514"/>
    </source>
</evidence>
<proteinExistence type="inferred from homology"/>
<evidence type="ECO:0000256" key="2">
    <source>
        <dbReference type="ARBA" id="ARBA00010128"/>
    </source>
</evidence>
<dbReference type="InParanoid" id="A0A059AYL4"/>
<protein>
    <recommendedName>
        <fullName evidence="3">glutathione transferase</fullName>
        <ecNumber evidence="3">2.5.1.18</ecNumber>
    </recommendedName>
</protein>
<organism evidence="10">
    <name type="scientific">Eucalyptus grandis</name>
    <name type="common">Flooded gum</name>
    <dbReference type="NCBI Taxonomy" id="71139"/>
    <lineage>
        <taxon>Eukaryota</taxon>
        <taxon>Viridiplantae</taxon>
        <taxon>Streptophyta</taxon>
        <taxon>Embryophyta</taxon>
        <taxon>Tracheophyta</taxon>
        <taxon>Spermatophyta</taxon>
        <taxon>Magnoliopsida</taxon>
        <taxon>eudicotyledons</taxon>
        <taxon>Gunneridae</taxon>
        <taxon>Pentapetalae</taxon>
        <taxon>rosids</taxon>
        <taxon>malvids</taxon>
        <taxon>Myrtales</taxon>
        <taxon>Myrtaceae</taxon>
        <taxon>Myrtoideae</taxon>
        <taxon>Eucalypteae</taxon>
        <taxon>Eucalyptus</taxon>
    </lineage>
</organism>
<dbReference type="InterPro" id="IPR004046">
    <property type="entry name" value="GST_C"/>
</dbReference>
<dbReference type="GO" id="GO:0004364">
    <property type="term" value="F:glutathione transferase activity"/>
    <property type="evidence" value="ECO:0000318"/>
    <property type="project" value="GO_Central"/>
</dbReference>
<dbReference type="InterPro" id="IPR036249">
    <property type="entry name" value="Thioredoxin-like_sf"/>
</dbReference>
<evidence type="ECO:0000259" key="8">
    <source>
        <dbReference type="PROSITE" id="PS50404"/>
    </source>
</evidence>
<dbReference type="EC" id="2.5.1.18" evidence="3"/>
<dbReference type="PANTHER" id="PTHR43900">
    <property type="entry name" value="GLUTATHIONE S-TRANSFERASE RHO"/>
    <property type="match status" value="1"/>
</dbReference>
<dbReference type="SFLD" id="SFLDS00019">
    <property type="entry name" value="Glutathione_Transferase_(cytos"/>
    <property type="match status" value="1"/>
</dbReference>
<keyword evidence="4" id="KW-0963">Cytoplasm</keyword>
<dbReference type="GO" id="GO:0043295">
    <property type="term" value="F:glutathione binding"/>
    <property type="evidence" value="ECO:0000318"/>
    <property type="project" value="GO_Central"/>
</dbReference>
<dbReference type="CDD" id="cd03187">
    <property type="entry name" value="GST_C_Phi"/>
    <property type="match status" value="1"/>
</dbReference>
<evidence type="ECO:0000256" key="3">
    <source>
        <dbReference type="ARBA" id="ARBA00012452"/>
    </source>
</evidence>
<dbReference type="GO" id="GO:0005829">
    <property type="term" value="C:cytosol"/>
    <property type="evidence" value="ECO:0007669"/>
    <property type="project" value="UniProtKB-SubCell"/>
</dbReference>
<gene>
    <name evidence="10" type="ORF">EUGRSUZ_H01183</name>
</gene>
<feature type="domain" description="GST N-terminal" evidence="8">
    <location>
        <begin position="1"/>
        <end position="69"/>
    </location>
</feature>
<dbReference type="SFLD" id="SFLDG00358">
    <property type="entry name" value="Main_(cytGST)"/>
    <property type="match status" value="1"/>
</dbReference>
<dbReference type="GO" id="GO:0006749">
    <property type="term" value="P:glutathione metabolic process"/>
    <property type="evidence" value="ECO:0000318"/>
    <property type="project" value="GO_Central"/>
</dbReference>
<evidence type="ECO:0000259" key="9">
    <source>
        <dbReference type="PROSITE" id="PS50405"/>
    </source>
</evidence>
<dbReference type="InterPro" id="IPR010987">
    <property type="entry name" value="Glutathione-S-Trfase_C-like"/>
</dbReference>
<comment type="similarity">
    <text evidence="2">Belongs to the GST superfamily. Phi family.</text>
</comment>
<dbReference type="FunFam" id="1.20.1050.10:FF:000004">
    <property type="entry name" value="Glutathione S-transferase F2"/>
    <property type="match status" value="1"/>
</dbReference>
<dbReference type="FunCoup" id="A0A059AYL4">
    <property type="interactions" value="1635"/>
</dbReference>
<keyword evidence="6" id="KW-0808">Transferase</keyword>
<dbReference type="InterPro" id="IPR040079">
    <property type="entry name" value="Glutathione_S-Trfase"/>
</dbReference>
<dbReference type="Gene3D" id="3.40.30.10">
    <property type="entry name" value="Glutaredoxin"/>
    <property type="match status" value="1"/>
</dbReference>
<sequence>MMRALAALHEKGLAFQLVPVDVGAGEHKKERFLALNPFGQVPAFEDGDLKLFESRAITQYIARKYPDMGTPLILESKPTVKVSAWMEFEVNPETMESNVQWELLPDRAADAAVIENTMATVNMWIEVEAHQFDPVASRLQRELVYRQMIGMAPDTAVFGENWTRLTELLDIYEAQLSQSKYLGCDFFTLADLHHLPALTNLMGTPAKALFDARPKVSAWVANIMARPAWVKVLALRNQY</sequence>
<evidence type="ECO:0000256" key="4">
    <source>
        <dbReference type="ARBA" id="ARBA00022490"/>
    </source>
</evidence>
<evidence type="ECO:0000256" key="7">
    <source>
        <dbReference type="ARBA" id="ARBA00047960"/>
    </source>
</evidence>
<dbReference type="PROSITE" id="PS50404">
    <property type="entry name" value="GST_NTER"/>
    <property type="match status" value="1"/>
</dbReference>
<dbReference type="AlphaFoldDB" id="A0A059AYL4"/>
<dbReference type="GO" id="GO:0009407">
    <property type="term" value="P:toxin catabolic process"/>
    <property type="evidence" value="ECO:0007669"/>
    <property type="project" value="UniProtKB-ARBA"/>
</dbReference>
<dbReference type="InterPro" id="IPR034347">
    <property type="entry name" value="GST_Phi_C"/>
</dbReference>
<name>A0A059AYL4_EUCGR</name>
<keyword evidence="5" id="KW-0216">Detoxification</keyword>
<dbReference type="Pfam" id="PF00043">
    <property type="entry name" value="GST_C"/>
    <property type="match status" value="1"/>
</dbReference>
<dbReference type="CDD" id="cd03053">
    <property type="entry name" value="GST_N_Phi"/>
    <property type="match status" value="1"/>
</dbReference>
<dbReference type="Gene3D" id="1.20.1050.10">
    <property type="match status" value="1"/>
</dbReference>
<dbReference type="Gramene" id="KCW58510">
    <property type="protein sequence ID" value="KCW58510"/>
    <property type="gene ID" value="EUGRSUZ_H01183"/>
</dbReference>
<dbReference type="FunFam" id="3.40.30.10:FF:000016">
    <property type="entry name" value="Glutathione S-transferase F2"/>
    <property type="match status" value="1"/>
</dbReference>
<dbReference type="eggNOG" id="KOG0867">
    <property type="taxonomic scope" value="Eukaryota"/>
</dbReference>
<dbReference type="InterPro" id="IPR004045">
    <property type="entry name" value="Glutathione_S-Trfase_N"/>
</dbReference>
<evidence type="ECO:0000256" key="6">
    <source>
        <dbReference type="ARBA" id="ARBA00022679"/>
    </source>
</evidence>
<dbReference type="OMA" id="VVYYEYY"/>
<dbReference type="SUPFAM" id="SSF52833">
    <property type="entry name" value="Thioredoxin-like"/>
    <property type="match status" value="1"/>
</dbReference>
<comment type="subcellular location">
    <subcellularLocation>
        <location evidence="1">Cytoplasm</location>
        <location evidence="1">Cytosol</location>
    </subcellularLocation>
</comment>